<dbReference type="GO" id="GO:0004888">
    <property type="term" value="F:transmembrane signaling receptor activity"/>
    <property type="evidence" value="ECO:0007669"/>
    <property type="project" value="InterPro"/>
</dbReference>
<dbReference type="EMBL" id="CYXZ01000002">
    <property type="protein sequence ID" value="CUM74005.1"/>
    <property type="molecule type" value="Genomic_DNA"/>
</dbReference>
<evidence type="ECO:0000256" key="3">
    <source>
        <dbReference type="PROSITE-ProRule" id="PRU00284"/>
    </source>
</evidence>
<evidence type="ECO:0000259" key="6">
    <source>
        <dbReference type="PROSITE" id="PS50885"/>
    </source>
</evidence>
<dbReference type="AlphaFoldDB" id="A0A173R871"/>
<gene>
    <name evidence="7" type="primary">tap_1</name>
    <name evidence="7" type="ORF">ERS852572_00221</name>
</gene>
<evidence type="ECO:0000256" key="4">
    <source>
        <dbReference type="SAM" id="Phobius"/>
    </source>
</evidence>
<evidence type="ECO:0000259" key="5">
    <source>
        <dbReference type="PROSITE" id="PS50111"/>
    </source>
</evidence>
<dbReference type="PANTHER" id="PTHR43531">
    <property type="entry name" value="PROTEIN ICFG"/>
    <property type="match status" value="1"/>
</dbReference>
<organism evidence="7 8">
    <name type="scientific">Roseburia intestinalis</name>
    <dbReference type="NCBI Taxonomy" id="166486"/>
    <lineage>
        <taxon>Bacteria</taxon>
        <taxon>Bacillati</taxon>
        <taxon>Bacillota</taxon>
        <taxon>Clostridia</taxon>
        <taxon>Lachnospirales</taxon>
        <taxon>Lachnospiraceae</taxon>
        <taxon>Roseburia</taxon>
    </lineage>
</organism>
<feature type="domain" description="HAMP" evidence="6">
    <location>
        <begin position="214"/>
        <end position="267"/>
    </location>
</feature>
<accession>A0A173R871</accession>
<dbReference type="Pfam" id="PF00672">
    <property type="entry name" value="HAMP"/>
    <property type="match status" value="1"/>
</dbReference>
<dbReference type="PROSITE" id="PS50885">
    <property type="entry name" value="HAMP"/>
    <property type="match status" value="1"/>
</dbReference>
<dbReference type="Gene3D" id="6.10.340.10">
    <property type="match status" value="1"/>
</dbReference>
<dbReference type="GO" id="GO:0007165">
    <property type="term" value="P:signal transduction"/>
    <property type="evidence" value="ECO:0007669"/>
    <property type="project" value="UniProtKB-KW"/>
</dbReference>
<dbReference type="CDD" id="cd06225">
    <property type="entry name" value="HAMP"/>
    <property type="match status" value="1"/>
</dbReference>
<dbReference type="InterPro" id="IPR003660">
    <property type="entry name" value="HAMP_dom"/>
</dbReference>
<dbReference type="PROSITE" id="PS50111">
    <property type="entry name" value="CHEMOTAXIS_TRANSDUC_2"/>
    <property type="match status" value="1"/>
</dbReference>
<evidence type="ECO:0000313" key="8">
    <source>
        <dbReference type="Proteomes" id="UP000095350"/>
    </source>
</evidence>
<dbReference type="OrthoDB" id="9814363at2"/>
<dbReference type="InterPro" id="IPR024478">
    <property type="entry name" value="HlyB_4HB_MCP"/>
</dbReference>
<feature type="transmembrane region" description="Helical" evidence="4">
    <location>
        <begin position="14"/>
        <end position="36"/>
    </location>
</feature>
<dbReference type="Pfam" id="PF12729">
    <property type="entry name" value="4HB_MCP_1"/>
    <property type="match status" value="1"/>
</dbReference>
<proteinExistence type="inferred from homology"/>
<dbReference type="GO" id="GO:0005886">
    <property type="term" value="C:plasma membrane"/>
    <property type="evidence" value="ECO:0007669"/>
    <property type="project" value="TreeGrafter"/>
</dbReference>
<dbReference type="SMART" id="SM00304">
    <property type="entry name" value="HAMP"/>
    <property type="match status" value="1"/>
</dbReference>
<keyword evidence="1" id="KW-0145">Chemotaxis</keyword>
<dbReference type="PRINTS" id="PR00260">
    <property type="entry name" value="CHEMTRNSDUCR"/>
</dbReference>
<keyword evidence="4" id="KW-1133">Transmembrane helix</keyword>
<dbReference type="STRING" id="166486.ERS852572_00221"/>
<comment type="similarity">
    <text evidence="2">Belongs to the methyl-accepting chemotaxis (MCP) protein family.</text>
</comment>
<keyword evidence="4" id="KW-0812">Transmembrane</keyword>
<dbReference type="InterPro" id="IPR004090">
    <property type="entry name" value="Chemotax_Me-accpt_rcpt"/>
</dbReference>
<name>A0A173R871_9FIRM</name>
<feature type="domain" description="Methyl-accepting transducer" evidence="5">
    <location>
        <begin position="319"/>
        <end position="548"/>
    </location>
</feature>
<dbReference type="InterPro" id="IPR051310">
    <property type="entry name" value="MCP_chemotaxis"/>
</dbReference>
<dbReference type="Gene3D" id="1.10.287.950">
    <property type="entry name" value="Methyl-accepting chemotaxis protein"/>
    <property type="match status" value="1"/>
</dbReference>
<evidence type="ECO:0000256" key="1">
    <source>
        <dbReference type="ARBA" id="ARBA00022500"/>
    </source>
</evidence>
<dbReference type="RefSeq" id="WP_055193110.1">
    <property type="nucleotide sequence ID" value="NZ_CABIYH010000002.1"/>
</dbReference>
<sequence length="566" mass="61068">MYKNLKIQERLKKCFTVVTLLASIAGVIGAIMMLIISTQYKHALTNYGFSQGDIGKAMIVFADARSAARGVIGYNDTDMIATMKQIHDEKKQKFDDYWAIVANTCVTGTEKDLYEQVNTLVQQYWDAEAQAMEIGASTDNEDSIKAQQMMNDTVDPLYEQVYSLTADLLDANINEGDSLAARLSAISIIFLIVIVASIVFAFAQAMRMGSSIAKGIAVPLGALSDRFTTFAKGNLTDPFPIVDTHDEVADIIQTANEMKETLNIVIADCGKHLADMASGNFDIKSDCPEVYQGEFEKLLLAMRDMKNQMIVTLRSIEDASSQVSAGSTNLAEASQSLAEGATEQAGAVEELQATITSITENIEKAADQAHESYVQAKQYADEADNSRAQMTAMVDAMTRINETSKNIENIISEIEDIASQTNLLSLNASIEAARAGEAGRGFAVVADQIRQLAEQSTKSAVDTRELIEGSLEEIAEGNKAADKAAASIETVVEGIGKIAESSRNISQVSRDQATAMDQAEQGVNQISEVVQANSATAQESSATSEELSAQAVSLDELISKYVLPQE</sequence>
<dbReference type="InterPro" id="IPR004089">
    <property type="entry name" value="MCPsignal_dom"/>
</dbReference>
<dbReference type="PANTHER" id="PTHR43531:SF11">
    <property type="entry name" value="METHYL-ACCEPTING CHEMOTAXIS PROTEIN 3"/>
    <property type="match status" value="1"/>
</dbReference>
<evidence type="ECO:0000313" key="7">
    <source>
        <dbReference type="EMBL" id="CUM74005.1"/>
    </source>
</evidence>
<dbReference type="SUPFAM" id="SSF58104">
    <property type="entry name" value="Methyl-accepting chemotaxis protein (MCP) signaling domain"/>
    <property type="match status" value="1"/>
</dbReference>
<keyword evidence="4" id="KW-0472">Membrane</keyword>
<dbReference type="SMART" id="SM00283">
    <property type="entry name" value="MA"/>
    <property type="match status" value="1"/>
</dbReference>
<keyword evidence="7" id="KW-0675">Receptor</keyword>
<dbReference type="Proteomes" id="UP000095350">
    <property type="component" value="Unassembled WGS sequence"/>
</dbReference>
<feature type="transmembrane region" description="Helical" evidence="4">
    <location>
        <begin position="179"/>
        <end position="203"/>
    </location>
</feature>
<keyword evidence="3" id="KW-0807">Transducer</keyword>
<evidence type="ECO:0000256" key="2">
    <source>
        <dbReference type="ARBA" id="ARBA00029447"/>
    </source>
</evidence>
<dbReference type="PaxDb" id="166486-ERS852572_00221"/>
<protein>
    <submittedName>
        <fullName evidence="7">Dipeptide chemoreceptor protein</fullName>
    </submittedName>
</protein>
<dbReference type="GO" id="GO:0006935">
    <property type="term" value="P:chemotaxis"/>
    <property type="evidence" value="ECO:0007669"/>
    <property type="project" value="UniProtKB-KW"/>
</dbReference>
<dbReference type="Pfam" id="PF00015">
    <property type="entry name" value="MCPsignal"/>
    <property type="match status" value="1"/>
</dbReference>
<reference evidence="7 8" key="1">
    <citation type="submission" date="2015-09" db="EMBL/GenBank/DDBJ databases">
        <authorList>
            <consortium name="Pathogen Informatics"/>
        </authorList>
    </citation>
    <scope>NUCLEOTIDE SEQUENCE [LARGE SCALE GENOMIC DNA]</scope>
    <source>
        <strain evidence="7 8">2789STDY5834960</strain>
    </source>
</reference>